<keyword evidence="7" id="KW-0698">rRNA processing</keyword>
<organism evidence="9 10">
    <name type="scientific">Heliocybe sulcata</name>
    <dbReference type="NCBI Taxonomy" id="5364"/>
    <lineage>
        <taxon>Eukaryota</taxon>
        <taxon>Fungi</taxon>
        <taxon>Dikarya</taxon>
        <taxon>Basidiomycota</taxon>
        <taxon>Agaricomycotina</taxon>
        <taxon>Agaricomycetes</taxon>
        <taxon>Gloeophyllales</taxon>
        <taxon>Gloeophyllaceae</taxon>
        <taxon>Heliocybe</taxon>
    </lineage>
</organism>
<feature type="region of interest" description="Disordered" evidence="8">
    <location>
        <begin position="107"/>
        <end position="133"/>
    </location>
</feature>
<dbReference type="EMBL" id="ML213507">
    <property type="protein sequence ID" value="TFK53582.1"/>
    <property type="molecule type" value="Genomic_DNA"/>
</dbReference>
<name>A0A5C3N8L6_9AGAM</name>
<dbReference type="OrthoDB" id="16079at2759"/>
<evidence type="ECO:0000313" key="9">
    <source>
        <dbReference type="EMBL" id="TFK53582.1"/>
    </source>
</evidence>
<dbReference type="EC" id="2.1.1.-" evidence="7"/>
<dbReference type="Gene3D" id="3.40.50.150">
    <property type="entry name" value="Vaccinia Virus protein VP39"/>
    <property type="match status" value="1"/>
</dbReference>
<comment type="subcellular location">
    <subcellularLocation>
        <location evidence="1">Mitochondrion</location>
    </subcellularLocation>
</comment>
<keyword evidence="10" id="KW-1185">Reference proteome</keyword>
<keyword evidence="3 7" id="KW-0808">Transferase</keyword>
<evidence type="ECO:0000256" key="4">
    <source>
        <dbReference type="ARBA" id="ARBA00022691"/>
    </source>
</evidence>
<protein>
    <recommendedName>
        <fullName evidence="7">rRNA adenine N(6)-methyltransferase</fullName>
        <ecNumber evidence="7">2.1.1.-</ecNumber>
    </recommendedName>
</protein>
<evidence type="ECO:0000256" key="7">
    <source>
        <dbReference type="RuleBase" id="RU362106"/>
    </source>
</evidence>
<evidence type="ECO:0000313" key="10">
    <source>
        <dbReference type="Proteomes" id="UP000305948"/>
    </source>
</evidence>
<dbReference type="PANTHER" id="PTHR11727:SF17">
    <property type="entry name" value="DIMETHYLADENOSINE TRANSFERASE 1, MITOCHONDRIAL"/>
    <property type="match status" value="1"/>
</dbReference>
<keyword evidence="5" id="KW-0694">RNA-binding</keyword>
<dbReference type="GO" id="GO:0003723">
    <property type="term" value="F:RNA binding"/>
    <property type="evidence" value="ECO:0007669"/>
    <property type="project" value="UniProtKB-KW"/>
</dbReference>
<evidence type="ECO:0000256" key="8">
    <source>
        <dbReference type="SAM" id="MobiDB-lite"/>
    </source>
</evidence>
<dbReference type="SUPFAM" id="SSF53335">
    <property type="entry name" value="S-adenosyl-L-methionine-dependent methyltransferases"/>
    <property type="match status" value="1"/>
</dbReference>
<comment type="function">
    <text evidence="6">Mitochondrial transcription factor that confers selective promoter recognition on the core subunit of the yeast mitochondrial RNA polymerase. Interacts with DNA in a non-specific manner.</text>
</comment>
<dbReference type="GO" id="GO:0006391">
    <property type="term" value="P:transcription initiation at mitochondrial promoter"/>
    <property type="evidence" value="ECO:0007669"/>
    <property type="project" value="TreeGrafter"/>
</dbReference>
<feature type="compositionally biased region" description="Acidic residues" evidence="8">
    <location>
        <begin position="115"/>
        <end position="130"/>
    </location>
</feature>
<dbReference type="InterPro" id="IPR029063">
    <property type="entry name" value="SAM-dependent_MTases_sf"/>
</dbReference>
<dbReference type="Gene3D" id="1.10.8.100">
    <property type="entry name" value="Ribosomal RNA adenine dimethylase-like, domain 2"/>
    <property type="match status" value="1"/>
</dbReference>
<dbReference type="GO" id="GO:0000179">
    <property type="term" value="F:rRNA (adenine-N6,N6-)-dimethyltransferase activity"/>
    <property type="evidence" value="ECO:0007669"/>
    <property type="project" value="TreeGrafter"/>
</dbReference>
<dbReference type="GO" id="GO:0034246">
    <property type="term" value="F:mitochondrial transcription factor activity"/>
    <property type="evidence" value="ECO:0007669"/>
    <property type="project" value="TreeGrafter"/>
</dbReference>
<dbReference type="InterPro" id="IPR023165">
    <property type="entry name" value="rRNA_Ade_diMease-like_C"/>
</dbReference>
<comment type="similarity">
    <text evidence="7">Belongs to the class I-like SAM-binding methyltransferase superfamily. rRNA adenine N(6)-methyltransferase family.</text>
</comment>
<evidence type="ECO:0000256" key="1">
    <source>
        <dbReference type="ARBA" id="ARBA00004173"/>
    </source>
</evidence>
<accession>A0A5C3N8L6</accession>
<gene>
    <name evidence="9" type="ORF">OE88DRAFT_1806477</name>
</gene>
<dbReference type="Proteomes" id="UP000305948">
    <property type="component" value="Unassembled WGS sequence"/>
</dbReference>
<evidence type="ECO:0000256" key="2">
    <source>
        <dbReference type="ARBA" id="ARBA00022603"/>
    </source>
</evidence>
<dbReference type="AlphaFoldDB" id="A0A5C3N8L6"/>
<evidence type="ECO:0000256" key="5">
    <source>
        <dbReference type="ARBA" id="ARBA00022884"/>
    </source>
</evidence>
<evidence type="ECO:0000256" key="3">
    <source>
        <dbReference type="ARBA" id="ARBA00022679"/>
    </source>
</evidence>
<evidence type="ECO:0000256" key="6">
    <source>
        <dbReference type="ARBA" id="ARBA00024915"/>
    </source>
</evidence>
<sequence length="452" mass="51662">MSLFVRRPPTPFSRSKRRYHSTPIACAGGRPSKTLTGRSTPGRRKSFVQTVEPSLELPELELWRETFPYSAMGLKDRVSVKNPATADKLAKSFVYWNWNKMDEKKEPSNVKEYAEESEQQEANADLESELEPGNGKGKVIIEAFPGPGALTRALMRLPEERVRKLIVLEDDELYYPWLKLLEKVDPRVHVIDKSGYSWETYEVIEELGLLDDVKKQPWEQVHDDLHFISHIPTNIMGEQLVSQFFRCIPDQQWLYKFGRVPMSIILGARMWKRISAAPATQDRCKVSVIAEATSAFAASLPPSRLLPYEEHFHPAFVRENRTGKEKHHGPLISINTLPLAQQVIDTYSLEKWDFCLRRLFVLKRTAIGKAVASLAPGANTLIKYLSDESSLPPKERLDLTKAINEMTVRDWSLVLKAFERWPFAPEDLLISDGFNDDRDDGKRSQSTLASPR</sequence>
<dbReference type="GO" id="GO:0005759">
    <property type="term" value="C:mitochondrial matrix"/>
    <property type="evidence" value="ECO:0007669"/>
    <property type="project" value="TreeGrafter"/>
</dbReference>
<dbReference type="PANTHER" id="PTHR11727">
    <property type="entry name" value="DIMETHYLADENOSINE TRANSFERASE"/>
    <property type="match status" value="1"/>
</dbReference>
<proteinExistence type="inferred from homology"/>
<dbReference type="STRING" id="5364.A0A5C3N8L6"/>
<dbReference type="Pfam" id="PF00398">
    <property type="entry name" value="RrnaAD"/>
    <property type="match status" value="1"/>
</dbReference>
<dbReference type="InterPro" id="IPR001737">
    <property type="entry name" value="KsgA/Erm"/>
</dbReference>
<keyword evidence="2 7" id="KW-0489">Methyltransferase</keyword>
<reference evidence="9 10" key="1">
    <citation type="journal article" date="2019" name="Nat. Ecol. Evol.">
        <title>Megaphylogeny resolves global patterns of mushroom evolution.</title>
        <authorList>
            <person name="Varga T."/>
            <person name="Krizsan K."/>
            <person name="Foldi C."/>
            <person name="Dima B."/>
            <person name="Sanchez-Garcia M."/>
            <person name="Sanchez-Ramirez S."/>
            <person name="Szollosi G.J."/>
            <person name="Szarkandi J.G."/>
            <person name="Papp V."/>
            <person name="Albert L."/>
            <person name="Andreopoulos W."/>
            <person name="Angelini C."/>
            <person name="Antonin V."/>
            <person name="Barry K.W."/>
            <person name="Bougher N.L."/>
            <person name="Buchanan P."/>
            <person name="Buyck B."/>
            <person name="Bense V."/>
            <person name="Catcheside P."/>
            <person name="Chovatia M."/>
            <person name="Cooper J."/>
            <person name="Damon W."/>
            <person name="Desjardin D."/>
            <person name="Finy P."/>
            <person name="Geml J."/>
            <person name="Haridas S."/>
            <person name="Hughes K."/>
            <person name="Justo A."/>
            <person name="Karasinski D."/>
            <person name="Kautmanova I."/>
            <person name="Kiss B."/>
            <person name="Kocsube S."/>
            <person name="Kotiranta H."/>
            <person name="LaButti K.M."/>
            <person name="Lechner B.E."/>
            <person name="Liimatainen K."/>
            <person name="Lipzen A."/>
            <person name="Lukacs Z."/>
            <person name="Mihaltcheva S."/>
            <person name="Morgado L.N."/>
            <person name="Niskanen T."/>
            <person name="Noordeloos M.E."/>
            <person name="Ohm R.A."/>
            <person name="Ortiz-Santana B."/>
            <person name="Ovrebo C."/>
            <person name="Racz N."/>
            <person name="Riley R."/>
            <person name="Savchenko A."/>
            <person name="Shiryaev A."/>
            <person name="Soop K."/>
            <person name="Spirin V."/>
            <person name="Szebenyi C."/>
            <person name="Tomsovsky M."/>
            <person name="Tulloss R.E."/>
            <person name="Uehling J."/>
            <person name="Grigoriev I.V."/>
            <person name="Vagvolgyi C."/>
            <person name="Papp T."/>
            <person name="Martin F.M."/>
            <person name="Miettinen O."/>
            <person name="Hibbett D.S."/>
            <person name="Nagy L.G."/>
        </authorList>
    </citation>
    <scope>NUCLEOTIDE SEQUENCE [LARGE SCALE GENOMIC DNA]</scope>
    <source>
        <strain evidence="9 10">OMC1185</strain>
    </source>
</reference>
<keyword evidence="4 7" id="KW-0949">S-adenosyl-L-methionine</keyword>